<dbReference type="Proteomes" id="UP000523955">
    <property type="component" value="Unassembled WGS sequence"/>
</dbReference>
<organism evidence="1 2">
    <name type="scientific">Nocardioides luti</name>
    <dbReference type="NCBI Taxonomy" id="2761101"/>
    <lineage>
        <taxon>Bacteria</taxon>
        <taxon>Bacillati</taxon>
        <taxon>Actinomycetota</taxon>
        <taxon>Actinomycetes</taxon>
        <taxon>Propionibacteriales</taxon>
        <taxon>Nocardioidaceae</taxon>
        <taxon>Nocardioides</taxon>
    </lineage>
</organism>
<name>A0A7X0RGA6_9ACTN</name>
<dbReference type="EMBL" id="JACKXE010000001">
    <property type="protein sequence ID" value="MBB6627783.1"/>
    <property type="molecule type" value="Genomic_DNA"/>
</dbReference>
<proteinExistence type="predicted"/>
<protein>
    <submittedName>
        <fullName evidence="1">Iron-containing redox enzyme family protein</fullName>
    </submittedName>
</protein>
<dbReference type="SUPFAM" id="SSF48613">
    <property type="entry name" value="Heme oxygenase-like"/>
    <property type="match status" value="1"/>
</dbReference>
<dbReference type="AlphaFoldDB" id="A0A7X0RGA6"/>
<dbReference type="Pfam" id="PF14518">
    <property type="entry name" value="Haem_oxygenas_2"/>
    <property type="match status" value="1"/>
</dbReference>
<dbReference type="RefSeq" id="WP_185252908.1">
    <property type="nucleotide sequence ID" value="NZ_JACKXE010000001.1"/>
</dbReference>
<dbReference type="InterPro" id="IPR016084">
    <property type="entry name" value="Haem_Oase-like_multi-hlx"/>
</dbReference>
<reference evidence="1 2" key="1">
    <citation type="submission" date="2020-08" db="EMBL/GenBank/DDBJ databases">
        <authorList>
            <person name="Seo M.-J."/>
        </authorList>
    </citation>
    <scope>NUCLEOTIDE SEQUENCE [LARGE SCALE GENOMIC DNA]</scope>
    <source>
        <strain evidence="1 2">KIGAM211</strain>
    </source>
</reference>
<gene>
    <name evidence="1" type="ORF">H5V45_10670</name>
</gene>
<comment type="caution">
    <text evidence="1">The sequence shown here is derived from an EMBL/GenBank/DDBJ whole genome shotgun (WGS) entry which is preliminary data.</text>
</comment>
<evidence type="ECO:0000313" key="2">
    <source>
        <dbReference type="Proteomes" id="UP000523955"/>
    </source>
</evidence>
<dbReference type="SMART" id="SM01236">
    <property type="entry name" value="Haem_oxygenase_2"/>
    <property type="match status" value="1"/>
</dbReference>
<evidence type="ECO:0000313" key="1">
    <source>
        <dbReference type="EMBL" id="MBB6627783.1"/>
    </source>
</evidence>
<keyword evidence="2" id="KW-1185">Reference proteome</keyword>
<sequence length="333" mass="35851">MLTPAARGALSGAVLEVLTGAAAPGSLGRPTASDREDAALTLWVLHELHYRGFEDVDDALEWSPELLAVRADLERDLEAELRRRFAAAHAGDGLPGEDAGGSGDADLADGFFGFVADHDGPSLARFVQRDADADQVRELLRLRSIYHLKESDPTAWVLPRLPGSTQAALMELMFDEYGAGDPSRHHAGLFARGLAASGLEAAYGAYADEAPYEILEQNNAMTMFGLQRRLRGAALGHLAAFEVTSSGPSARLVQGLDRLGFPAEMSGYYREHVEADAVHEQLAVRTICGSLVADDPALLPDVFFGAYTCLDLEDRLADTLLARWQVEHRAAVA</sequence>
<accession>A0A7X0RGA6</accession>
<dbReference type="Gene3D" id="1.20.910.10">
    <property type="entry name" value="Heme oxygenase-like"/>
    <property type="match status" value="1"/>
</dbReference>